<dbReference type="PRINTS" id="PR01100">
    <property type="entry name" value="SHIKIMTKNASE"/>
</dbReference>
<dbReference type="CDD" id="cd00464">
    <property type="entry name" value="SK"/>
    <property type="match status" value="1"/>
</dbReference>
<feature type="binding site" evidence="11">
    <location>
        <position position="115"/>
    </location>
    <ligand>
        <name>ATP</name>
        <dbReference type="ChEBI" id="CHEBI:30616"/>
    </ligand>
</feature>
<feature type="binding site" evidence="11">
    <location>
        <position position="134"/>
    </location>
    <ligand>
        <name>substrate</name>
    </ligand>
</feature>
<evidence type="ECO:0000256" key="2">
    <source>
        <dbReference type="ARBA" id="ARBA00006997"/>
    </source>
</evidence>
<dbReference type="PROSITE" id="PS01128">
    <property type="entry name" value="SHIKIMATE_KINASE"/>
    <property type="match status" value="1"/>
</dbReference>
<feature type="binding site" evidence="11">
    <location>
        <position position="17"/>
    </location>
    <ligand>
        <name>Mg(2+)</name>
        <dbReference type="ChEBI" id="CHEBI:18420"/>
    </ligand>
</feature>
<evidence type="ECO:0000256" key="9">
    <source>
        <dbReference type="ARBA" id="ARBA00023141"/>
    </source>
</evidence>
<comment type="function">
    <text evidence="11">Catalyzes the specific phosphorylation of the 3-hydroxyl group of shikimic acid using ATP as a cosubstrate.</text>
</comment>
<sequence length="169" mass="18111">MTAPAIVLIGPMGAGKSSIGKKLARVLGATFTDSDGLVVRDHGPIERLFAERGEERFREIERLAVAEALGRGGVVALGGGAVLHPDTRSDLAAHRVVLLTVSEQTIASRLAGTTRPLLQGDDPVGRWREVAESRRELYDQLADARFDTSTGRIQDIVDAIAAWAQEETS</sequence>
<evidence type="ECO:0000256" key="3">
    <source>
        <dbReference type="ARBA" id="ARBA00012154"/>
    </source>
</evidence>
<evidence type="ECO:0000313" key="12">
    <source>
        <dbReference type="EMBL" id="MFB8892885.1"/>
    </source>
</evidence>
<keyword evidence="9 11" id="KW-0057">Aromatic amino acid biosynthesis</keyword>
<comment type="catalytic activity">
    <reaction evidence="10 11">
        <text>shikimate + ATP = 3-phosphoshikimate + ADP + H(+)</text>
        <dbReference type="Rhea" id="RHEA:13121"/>
        <dbReference type="ChEBI" id="CHEBI:15378"/>
        <dbReference type="ChEBI" id="CHEBI:30616"/>
        <dbReference type="ChEBI" id="CHEBI:36208"/>
        <dbReference type="ChEBI" id="CHEBI:145989"/>
        <dbReference type="ChEBI" id="CHEBI:456216"/>
        <dbReference type="EC" id="2.7.1.71"/>
    </reaction>
</comment>
<dbReference type="PANTHER" id="PTHR21087:SF16">
    <property type="entry name" value="SHIKIMATE KINASE 1, CHLOROPLASTIC"/>
    <property type="match status" value="1"/>
</dbReference>
<evidence type="ECO:0000256" key="6">
    <source>
        <dbReference type="ARBA" id="ARBA00022741"/>
    </source>
</evidence>
<dbReference type="InterPro" id="IPR000623">
    <property type="entry name" value="Shikimate_kinase/TSH1"/>
</dbReference>
<evidence type="ECO:0000256" key="8">
    <source>
        <dbReference type="ARBA" id="ARBA00022840"/>
    </source>
</evidence>
<evidence type="ECO:0000256" key="1">
    <source>
        <dbReference type="ARBA" id="ARBA00004842"/>
    </source>
</evidence>
<evidence type="ECO:0000256" key="7">
    <source>
        <dbReference type="ARBA" id="ARBA00022777"/>
    </source>
</evidence>
<feature type="binding site" evidence="11">
    <location>
        <position position="58"/>
    </location>
    <ligand>
        <name>substrate</name>
    </ligand>
</feature>
<comment type="subcellular location">
    <subcellularLocation>
        <location evidence="11">Cytoplasm</location>
    </subcellularLocation>
</comment>
<name>A0ABV5ESE2_9MICO</name>
<keyword evidence="5 11" id="KW-0808">Transferase</keyword>
<dbReference type="EC" id="2.7.1.71" evidence="3 11"/>
<dbReference type="Gene3D" id="3.40.50.300">
    <property type="entry name" value="P-loop containing nucleotide triphosphate hydrolases"/>
    <property type="match status" value="1"/>
</dbReference>
<evidence type="ECO:0000256" key="11">
    <source>
        <dbReference type="HAMAP-Rule" id="MF_00109"/>
    </source>
</evidence>
<keyword evidence="13" id="KW-1185">Reference proteome</keyword>
<gene>
    <name evidence="11" type="primary">aroK</name>
    <name evidence="12" type="ORF">AB7P39_08505</name>
</gene>
<dbReference type="GO" id="GO:0016301">
    <property type="term" value="F:kinase activity"/>
    <property type="evidence" value="ECO:0007669"/>
    <property type="project" value="UniProtKB-KW"/>
</dbReference>
<dbReference type="RefSeq" id="WP_112614286.1">
    <property type="nucleotide sequence ID" value="NZ_JBHLHV010000001.1"/>
</dbReference>
<comment type="cofactor">
    <cofactor evidence="11">
        <name>Mg(2+)</name>
        <dbReference type="ChEBI" id="CHEBI:18420"/>
    </cofactor>
    <text evidence="11">Binds 1 Mg(2+) ion per subunit.</text>
</comment>
<protein>
    <recommendedName>
        <fullName evidence="3 11">Shikimate kinase</fullName>
        <shortName evidence="11">SK</shortName>
        <ecNumber evidence="3 11">2.7.1.71</ecNumber>
    </recommendedName>
</protein>
<evidence type="ECO:0000256" key="10">
    <source>
        <dbReference type="ARBA" id="ARBA00048567"/>
    </source>
</evidence>
<dbReference type="Proteomes" id="UP001589643">
    <property type="component" value="Unassembled WGS sequence"/>
</dbReference>
<dbReference type="InterPro" id="IPR023000">
    <property type="entry name" value="Shikimate_kinase_CS"/>
</dbReference>
<accession>A0ABV5ESE2</accession>
<reference evidence="12 13" key="1">
    <citation type="submission" date="2024-08" db="EMBL/GenBank/DDBJ databases">
        <title>Heavy metals resistant antinobacteria isolated from wastewater.</title>
        <authorList>
            <person name="Roman Ponce B."/>
            <person name="Blanco Mercado M.A."/>
            <person name="Avila Aldana I.N."/>
            <person name="Morales Arrieta S."/>
        </authorList>
    </citation>
    <scope>NUCLEOTIDE SEQUENCE [LARGE SCALE GENOMIC DNA]</scope>
    <source>
        <strain evidence="13">sma-1</strain>
    </source>
</reference>
<dbReference type="PANTHER" id="PTHR21087">
    <property type="entry name" value="SHIKIMATE KINASE"/>
    <property type="match status" value="1"/>
</dbReference>
<comment type="caution">
    <text evidence="11">Lacks conserved residue(s) required for the propagation of feature annotation.</text>
</comment>
<organism evidence="12 13">
    <name type="scientific">Microbacterium plantarum</name>
    <dbReference type="NCBI Taxonomy" id="1816425"/>
    <lineage>
        <taxon>Bacteria</taxon>
        <taxon>Bacillati</taxon>
        <taxon>Actinomycetota</taxon>
        <taxon>Actinomycetes</taxon>
        <taxon>Micrococcales</taxon>
        <taxon>Microbacteriaceae</taxon>
        <taxon>Microbacterium</taxon>
    </lineage>
</organism>
<keyword evidence="11" id="KW-0460">Magnesium</keyword>
<keyword evidence="8 11" id="KW-0067">ATP-binding</keyword>
<comment type="similarity">
    <text evidence="2 11">Belongs to the shikimate kinase family.</text>
</comment>
<dbReference type="SUPFAM" id="SSF52540">
    <property type="entry name" value="P-loop containing nucleoside triphosphate hydrolases"/>
    <property type="match status" value="1"/>
</dbReference>
<evidence type="ECO:0000256" key="4">
    <source>
        <dbReference type="ARBA" id="ARBA00022605"/>
    </source>
</evidence>
<dbReference type="HAMAP" id="MF_00109">
    <property type="entry name" value="Shikimate_kinase"/>
    <property type="match status" value="1"/>
</dbReference>
<dbReference type="InterPro" id="IPR027417">
    <property type="entry name" value="P-loop_NTPase"/>
</dbReference>
<feature type="binding site" evidence="11">
    <location>
        <begin position="13"/>
        <end position="18"/>
    </location>
    <ligand>
        <name>ATP</name>
        <dbReference type="ChEBI" id="CHEBI:30616"/>
    </ligand>
</feature>
<proteinExistence type="inferred from homology"/>
<feature type="binding site" evidence="11">
    <location>
        <position position="79"/>
    </location>
    <ligand>
        <name>substrate</name>
    </ligand>
</feature>
<comment type="caution">
    <text evidence="12">The sequence shown here is derived from an EMBL/GenBank/DDBJ whole genome shotgun (WGS) entry which is preliminary data.</text>
</comment>
<comment type="pathway">
    <text evidence="1 11">Metabolic intermediate biosynthesis; chorismate biosynthesis; chorismate from D-erythrose 4-phosphate and phosphoenolpyruvate: step 5/7.</text>
</comment>
<feature type="binding site" evidence="11">
    <location>
        <position position="35"/>
    </location>
    <ligand>
        <name>substrate</name>
    </ligand>
</feature>
<evidence type="ECO:0000256" key="5">
    <source>
        <dbReference type="ARBA" id="ARBA00022679"/>
    </source>
</evidence>
<keyword evidence="11" id="KW-0963">Cytoplasm</keyword>
<keyword evidence="11" id="KW-0479">Metal-binding</keyword>
<keyword evidence="4 11" id="KW-0028">Amino-acid biosynthesis</keyword>
<evidence type="ECO:0000313" key="13">
    <source>
        <dbReference type="Proteomes" id="UP001589643"/>
    </source>
</evidence>
<comment type="subunit">
    <text evidence="11">Monomer.</text>
</comment>
<dbReference type="EMBL" id="JBHLHV010000001">
    <property type="protein sequence ID" value="MFB8892885.1"/>
    <property type="molecule type" value="Genomic_DNA"/>
</dbReference>
<keyword evidence="7 11" id="KW-0418">Kinase</keyword>
<keyword evidence="6 11" id="KW-0547">Nucleotide-binding</keyword>
<dbReference type="Pfam" id="PF01202">
    <property type="entry name" value="SKI"/>
    <property type="match status" value="1"/>
</dbReference>
<dbReference type="InterPro" id="IPR031322">
    <property type="entry name" value="Shikimate/glucono_kinase"/>
</dbReference>